<keyword evidence="3" id="KW-1185">Reference proteome</keyword>
<feature type="compositionally biased region" description="Polar residues" evidence="1">
    <location>
        <begin position="162"/>
        <end position="173"/>
    </location>
</feature>
<feature type="region of interest" description="Disordered" evidence="1">
    <location>
        <begin position="336"/>
        <end position="355"/>
    </location>
</feature>
<gene>
    <name evidence="2" type="ORF">FGO68_gene14766</name>
</gene>
<dbReference type="Proteomes" id="UP000785679">
    <property type="component" value="Unassembled WGS sequence"/>
</dbReference>
<protein>
    <submittedName>
        <fullName evidence="2">Uncharacterized protein</fullName>
    </submittedName>
</protein>
<feature type="compositionally biased region" description="Low complexity" evidence="1">
    <location>
        <begin position="174"/>
        <end position="183"/>
    </location>
</feature>
<evidence type="ECO:0000256" key="1">
    <source>
        <dbReference type="SAM" id="MobiDB-lite"/>
    </source>
</evidence>
<evidence type="ECO:0000313" key="3">
    <source>
        <dbReference type="Proteomes" id="UP000785679"/>
    </source>
</evidence>
<organism evidence="2 3">
    <name type="scientific">Halteria grandinella</name>
    <dbReference type="NCBI Taxonomy" id="5974"/>
    <lineage>
        <taxon>Eukaryota</taxon>
        <taxon>Sar</taxon>
        <taxon>Alveolata</taxon>
        <taxon>Ciliophora</taxon>
        <taxon>Intramacronucleata</taxon>
        <taxon>Spirotrichea</taxon>
        <taxon>Stichotrichia</taxon>
        <taxon>Sporadotrichida</taxon>
        <taxon>Halteriidae</taxon>
        <taxon>Halteria</taxon>
    </lineage>
</organism>
<dbReference type="EMBL" id="RRYP01001869">
    <property type="protein sequence ID" value="TNV85396.1"/>
    <property type="molecule type" value="Genomic_DNA"/>
</dbReference>
<proteinExistence type="predicted"/>
<sequence>MGVSEQNKCRYSRARQLYFLQIMSTATRQNTRGLHQNQGPISPIPQQTRGFNYTTHTLEQGVYSPSSLLSPKSRMFMEQKAQKAKRLFGVSNRNSTNLELNAQIHSPTHNQSILIESSTQESSTIQLSSRVSGMRQSGQRGKMSKQLIQSPIPMMNHYQKSTPLSPISPTHQHNSNNGSSYSLGSTQFQAHKLLQNSVYSSTPRNLENGSHNVSLGIDTSINESKIQTPQNPISPPNLPRFNQPTLIIRSHRQSAHQTTRQQNVMQSALPSARVSTVLTKQNIYISDSNGLPDIITLRKNKLNHLRANGLSSSVNIPQHLASSSAYLLEQSISGGSIGRSKEASPKQHGGSSLGKELGQMDLPIALGGFHNHRGFQSNEFSMGKQERVSKGISTFTRVVNRETETVLTKLDEASVCYDVPVANPTQDNYNEVMSSTRSEIQQLQQKVSSIGARKKKHQILLLGAPNLISILKDEPYSAQFQFEENPLDLKITIKNLNSQVNKKVVPGVIKFYLSVSQPNPNEKLHDKAILNVRQNFPIINLETCVPS</sequence>
<dbReference type="AlphaFoldDB" id="A0A8J8P0X1"/>
<name>A0A8J8P0X1_HALGN</name>
<accession>A0A8J8P0X1</accession>
<comment type="caution">
    <text evidence="2">The sequence shown here is derived from an EMBL/GenBank/DDBJ whole genome shotgun (WGS) entry which is preliminary data.</text>
</comment>
<feature type="region of interest" description="Disordered" evidence="1">
    <location>
        <begin position="162"/>
        <end position="183"/>
    </location>
</feature>
<reference evidence="2" key="1">
    <citation type="submission" date="2019-06" db="EMBL/GenBank/DDBJ databases">
        <authorList>
            <person name="Zheng W."/>
        </authorList>
    </citation>
    <scope>NUCLEOTIDE SEQUENCE</scope>
    <source>
        <strain evidence="2">QDHG01</strain>
    </source>
</reference>
<evidence type="ECO:0000313" key="2">
    <source>
        <dbReference type="EMBL" id="TNV85396.1"/>
    </source>
</evidence>